<gene>
    <name evidence="1" type="ORF">J2792_002126</name>
</gene>
<dbReference type="SUPFAM" id="SSF53850">
    <property type="entry name" value="Periplasmic binding protein-like II"/>
    <property type="match status" value="1"/>
</dbReference>
<dbReference type="EMBL" id="JAVDRD010000005">
    <property type="protein sequence ID" value="MDR6511254.1"/>
    <property type="molecule type" value="Genomic_DNA"/>
</dbReference>
<keyword evidence="1" id="KW-0762">Sugar transport</keyword>
<protein>
    <submittedName>
        <fullName evidence="1">Multiple sugar transport system substrate-binding protein</fullName>
    </submittedName>
</protein>
<keyword evidence="1" id="KW-0813">Transport</keyword>
<dbReference type="Gene3D" id="3.40.190.10">
    <property type="entry name" value="Periplasmic binding protein-like II"/>
    <property type="match status" value="3"/>
</dbReference>
<name>A0ABU1MLP4_9SPHN</name>
<keyword evidence="2" id="KW-1185">Reference proteome</keyword>
<sequence>MSETTLKGMTWDHPRGYDPLVAASREWARLTGTAIEWERRSLQAFETHPVEDLARAYDLVVIDHPHVGIAAQSGALLPFAGGDADAAAGSVGGSYESYAWDGRQWALPIDAAAQVQAWVPGRLPTPLRDWGSVLRHAEAGGIGLPLRAPHSLMSLMTLCGLMGLELCPAPRVLFPDAAAVAVERLYALAERAAPGAAESDPIAVLEAMARADSPLVAAPLIYGYVSYAQDGFRPVRLAFADLAPWQGSAPRGSVLGGTGIAVSRLGRDPAGAMAFARWLAGGPVQTGIVAANGGQPAHAQAWADIPTNATTGDFYRATRATLDHAWIRPRHAGYMPFQDEASGLILAAIARQMPAESLVSTLNRAFAASVP</sequence>
<dbReference type="RefSeq" id="WP_309805185.1">
    <property type="nucleotide sequence ID" value="NZ_JAVDRD010000005.1"/>
</dbReference>
<evidence type="ECO:0000313" key="1">
    <source>
        <dbReference type="EMBL" id="MDR6511254.1"/>
    </source>
</evidence>
<comment type="caution">
    <text evidence="1">The sequence shown here is derived from an EMBL/GenBank/DDBJ whole genome shotgun (WGS) entry which is preliminary data.</text>
</comment>
<reference evidence="1 2" key="1">
    <citation type="submission" date="2023-07" db="EMBL/GenBank/DDBJ databases">
        <title>Sorghum-associated microbial communities from plants grown in Nebraska, USA.</title>
        <authorList>
            <person name="Schachtman D."/>
        </authorList>
    </citation>
    <scope>NUCLEOTIDE SEQUENCE [LARGE SCALE GENOMIC DNA]</scope>
    <source>
        <strain evidence="1 2">DS1027</strain>
    </source>
</reference>
<proteinExistence type="predicted"/>
<evidence type="ECO:0000313" key="2">
    <source>
        <dbReference type="Proteomes" id="UP001184150"/>
    </source>
</evidence>
<accession>A0ABU1MLP4</accession>
<dbReference type="Proteomes" id="UP001184150">
    <property type="component" value="Unassembled WGS sequence"/>
</dbReference>
<organism evidence="1 2">
    <name type="scientific">Novosphingobium capsulatum</name>
    <dbReference type="NCBI Taxonomy" id="13688"/>
    <lineage>
        <taxon>Bacteria</taxon>
        <taxon>Pseudomonadati</taxon>
        <taxon>Pseudomonadota</taxon>
        <taxon>Alphaproteobacteria</taxon>
        <taxon>Sphingomonadales</taxon>
        <taxon>Sphingomonadaceae</taxon>
        <taxon>Novosphingobium</taxon>
    </lineage>
</organism>